<reference evidence="2" key="1">
    <citation type="journal article" date="2021" name="Proc. Natl. Acad. Sci. U.S.A.">
        <title>A Catalog of Tens of Thousands of Viruses from Human Metagenomes Reveals Hidden Associations with Chronic Diseases.</title>
        <authorList>
            <person name="Tisza M.J."/>
            <person name="Buck C.B."/>
        </authorList>
    </citation>
    <scope>NUCLEOTIDE SEQUENCE</scope>
    <source>
        <strain evidence="2">Ct1TR2</strain>
    </source>
</reference>
<proteinExistence type="predicted"/>
<name>A0A8S5NTW8_9CAUD</name>
<evidence type="ECO:0000259" key="1">
    <source>
        <dbReference type="Pfam" id="PF14301"/>
    </source>
</evidence>
<dbReference type="Pfam" id="PF14301">
    <property type="entry name" value="DUF4376"/>
    <property type="match status" value="1"/>
</dbReference>
<protein>
    <recommendedName>
        <fullName evidence="1">DUF4376 domain-containing protein</fullName>
    </recommendedName>
</protein>
<sequence>MEKIKINGKIYEIRSIQTISTHVLQIAFVNMVPAKWGGDIVLYTAGGIECTTLTGWETVYRDEGQTIYLSDDGSVYQKPDQDTGGEILPSEPYVPTLEELQAAKKREISQACETAIYSGVDVTLTDGSTEHFSLTEHDQLNLFGKQVQLASGATELEYHADGQPCRYYSAEDMQIITSTAMAYVSYHTTYCNAVNMWIAGCTTDEIQQIYYGADVPEQYQSDVLKAYIATAKERAGDVDEPQVAE</sequence>
<feature type="domain" description="DUF4376" evidence="1">
    <location>
        <begin position="99"/>
        <end position="204"/>
    </location>
</feature>
<accession>A0A8S5NTW8</accession>
<organism evidence="2">
    <name type="scientific">Siphoviridae sp. ct1TR2</name>
    <dbReference type="NCBI Taxonomy" id="2825309"/>
    <lineage>
        <taxon>Viruses</taxon>
        <taxon>Duplodnaviria</taxon>
        <taxon>Heunggongvirae</taxon>
        <taxon>Uroviricota</taxon>
        <taxon>Caudoviricetes</taxon>
    </lineage>
</organism>
<evidence type="ECO:0000313" key="2">
    <source>
        <dbReference type="EMBL" id="DAD97640.1"/>
    </source>
</evidence>
<dbReference type="EMBL" id="BK015245">
    <property type="protein sequence ID" value="DAD97640.1"/>
    <property type="molecule type" value="Genomic_DNA"/>
</dbReference>
<dbReference type="InterPro" id="IPR025484">
    <property type="entry name" value="DUF4376"/>
</dbReference>